<dbReference type="GO" id="GO:0008758">
    <property type="term" value="F:UDP-2,3-diacylglucosamine hydrolase activity"/>
    <property type="evidence" value="ECO:0007669"/>
    <property type="project" value="TreeGrafter"/>
</dbReference>
<evidence type="ECO:0000259" key="3">
    <source>
        <dbReference type="Pfam" id="PF00149"/>
    </source>
</evidence>
<dbReference type="AlphaFoldDB" id="A0A2U8VSM7"/>
<protein>
    <submittedName>
        <fullName evidence="4">Metallophosphoesterase</fullName>
    </submittedName>
</protein>
<keyword evidence="1" id="KW-0479">Metal-binding</keyword>
<dbReference type="KEGG" id="meti:DK427_14540"/>
<name>A0A2U8VSM7_9HYPH</name>
<dbReference type="Gene3D" id="3.60.21.10">
    <property type="match status" value="1"/>
</dbReference>
<dbReference type="InterPro" id="IPR029052">
    <property type="entry name" value="Metallo-depent_PP-like"/>
</dbReference>
<keyword evidence="5" id="KW-1185">Reference proteome</keyword>
<gene>
    <name evidence="4" type="ORF">DK427_14540</name>
</gene>
<evidence type="ECO:0000313" key="5">
    <source>
        <dbReference type="Proteomes" id="UP000246058"/>
    </source>
</evidence>
<proteinExistence type="predicted"/>
<dbReference type="Pfam" id="PF00149">
    <property type="entry name" value="Metallophos"/>
    <property type="match status" value="1"/>
</dbReference>
<dbReference type="Proteomes" id="UP000246058">
    <property type="component" value="Chromosome"/>
</dbReference>
<evidence type="ECO:0000313" key="4">
    <source>
        <dbReference type="EMBL" id="AWN36799.1"/>
    </source>
</evidence>
<dbReference type="OrthoDB" id="9780884at2"/>
<feature type="domain" description="Calcineurin-like phosphoesterase" evidence="3">
    <location>
        <begin position="60"/>
        <end position="249"/>
    </location>
</feature>
<dbReference type="GO" id="GO:0046872">
    <property type="term" value="F:metal ion binding"/>
    <property type="evidence" value="ECO:0007669"/>
    <property type="project" value="UniProtKB-KW"/>
</dbReference>
<dbReference type="SUPFAM" id="SSF56300">
    <property type="entry name" value="Metallo-dependent phosphatases"/>
    <property type="match status" value="1"/>
</dbReference>
<evidence type="ECO:0000256" key="2">
    <source>
        <dbReference type="ARBA" id="ARBA00022801"/>
    </source>
</evidence>
<accession>A0A2U8VSM7</accession>
<dbReference type="InterPro" id="IPR051158">
    <property type="entry name" value="Metallophosphoesterase_sf"/>
</dbReference>
<dbReference type="PANTHER" id="PTHR31302:SF31">
    <property type="entry name" value="PHOSPHODIESTERASE YAEI"/>
    <property type="match status" value="1"/>
</dbReference>
<dbReference type="EMBL" id="CP029551">
    <property type="protein sequence ID" value="AWN36799.1"/>
    <property type="molecule type" value="Genomic_DNA"/>
</dbReference>
<dbReference type="PROSITE" id="PS51318">
    <property type="entry name" value="TAT"/>
    <property type="match status" value="1"/>
</dbReference>
<sequence>MPDRRRAVTVTRRTVLLGLGGTALAGTGTAAYAVGIEPRRIVVTRYRIRTRAPWPAGRRLRIVALSDIHACEPWMPLAQIAEIVAVANGLGGDVIVLTGDYVAGMKLVTDTIDAARWAPVLGGLRAPLGTFAVLGNHDWWEDRTAQRRGHGPTIAGRALEEAGIRVLENAVQPLDLGGATVWLAGLGDQIALLPARRRDPTLRPGVDDLAGTLAQIPADAPAILLAHEPDIFPKVPPRVALTLSGHTHGGQVRPFGRPIIVPSRYGTRYAYGHVREQTDLVVSGGLGMSGLPVRFGIPPEIVVVELEAEAPTAG</sequence>
<dbReference type="InterPro" id="IPR006311">
    <property type="entry name" value="TAT_signal"/>
</dbReference>
<dbReference type="GO" id="GO:0016020">
    <property type="term" value="C:membrane"/>
    <property type="evidence" value="ECO:0007669"/>
    <property type="project" value="GOC"/>
</dbReference>
<evidence type="ECO:0000256" key="1">
    <source>
        <dbReference type="ARBA" id="ARBA00022723"/>
    </source>
</evidence>
<reference evidence="4 5" key="1">
    <citation type="submission" date="2018-05" db="EMBL/GenBank/DDBJ databases">
        <title>Complete Genome Sequence of Methylobacterium sp. 17Sr1-43.</title>
        <authorList>
            <person name="Srinivasan S."/>
        </authorList>
    </citation>
    <scope>NUCLEOTIDE SEQUENCE [LARGE SCALE GENOMIC DNA]</scope>
    <source>
        <strain evidence="4 5">17Sr1-43</strain>
    </source>
</reference>
<organism evidence="4 5">
    <name type="scientific">Methylobacterium radiodurans</name>
    <dbReference type="NCBI Taxonomy" id="2202828"/>
    <lineage>
        <taxon>Bacteria</taxon>
        <taxon>Pseudomonadati</taxon>
        <taxon>Pseudomonadota</taxon>
        <taxon>Alphaproteobacteria</taxon>
        <taxon>Hyphomicrobiales</taxon>
        <taxon>Methylobacteriaceae</taxon>
        <taxon>Methylobacterium</taxon>
    </lineage>
</organism>
<keyword evidence="2" id="KW-0378">Hydrolase</keyword>
<dbReference type="PANTHER" id="PTHR31302">
    <property type="entry name" value="TRANSMEMBRANE PROTEIN WITH METALLOPHOSPHOESTERASE DOMAIN-RELATED"/>
    <property type="match status" value="1"/>
</dbReference>
<dbReference type="CDD" id="cd07385">
    <property type="entry name" value="MPP_YkuE_C"/>
    <property type="match status" value="1"/>
</dbReference>
<dbReference type="InterPro" id="IPR004843">
    <property type="entry name" value="Calcineurin-like_PHP"/>
</dbReference>
<dbReference type="RefSeq" id="WP_109951887.1">
    <property type="nucleotide sequence ID" value="NZ_CP029551.1"/>
</dbReference>
<dbReference type="GO" id="GO:0009245">
    <property type="term" value="P:lipid A biosynthetic process"/>
    <property type="evidence" value="ECO:0007669"/>
    <property type="project" value="TreeGrafter"/>
</dbReference>